<proteinExistence type="inferred from homology"/>
<gene>
    <name evidence="5" type="ORF">H9S92_09390</name>
</gene>
<dbReference type="CDD" id="cd00827">
    <property type="entry name" value="init_cond_enzymes"/>
    <property type="match status" value="1"/>
</dbReference>
<dbReference type="RefSeq" id="WP_187466453.1">
    <property type="nucleotide sequence ID" value="NZ_JACSIT010000098.1"/>
</dbReference>
<dbReference type="Proteomes" id="UP000650081">
    <property type="component" value="Unassembled WGS sequence"/>
</dbReference>
<accession>A0A923T8A5</accession>
<name>A0A923T8A5_9BACT</name>
<dbReference type="InterPro" id="IPR013528">
    <property type="entry name" value="HMG_CoA_synth_N"/>
</dbReference>
<feature type="domain" description="Hydroxymethylglutaryl-coenzyme A synthase C-terminal" evidence="4">
    <location>
        <begin position="262"/>
        <end position="465"/>
    </location>
</feature>
<evidence type="ECO:0000259" key="4">
    <source>
        <dbReference type="Pfam" id="PF08540"/>
    </source>
</evidence>
<feature type="domain" description="Hydroxymethylglutaryl-coenzyme A synthase N-terminal" evidence="3">
    <location>
        <begin position="6"/>
        <end position="179"/>
    </location>
</feature>
<evidence type="ECO:0000259" key="3">
    <source>
        <dbReference type="Pfam" id="PF01154"/>
    </source>
</evidence>
<evidence type="ECO:0000313" key="5">
    <source>
        <dbReference type="EMBL" id="MBC6994376.1"/>
    </source>
</evidence>
<dbReference type="Gene3D" id="3.40.47.10">
    <property type="match status" value="1"/>
</dbReference>
<dbReference type="InterPro" id="IPR013746">
    <property type="entry name" value="HMG_CoA_synt_C_dom"/>
</dbReference>
<dbReference type="AlphaFoldDB" id="A0A923T8A5"/>
<dbReference type="PANTHER" id="PTHR43323:SF2">
    <property type="entry name" value="HYDROXYMETHYLGLUTARYL-COA SYNTHASE"/>
    <property type="match status" value="1"/>
</dbReference>
<dbReference type="InterPro" id="IPR016039">
    <property type="entry name" value="Thiolase-like"/>
</dbReference>
<evidence type="ECO:0000256" key="1">
    <source>
        <dbReference type="ARBA" id="ARBA00007061"/>
    </source>
</evidence>
<reference evidence="5" key="1">
    <citation type="submission" date="2020-08" db="EMBL/GenBank/DDBJ databases">
        <title>Lewinella bacteria from marine environments.</title>
        <authorList>
            <person name="Zhong Y."/>
        </authorList>
    </citation>
    <scope>NUCLEOTIDE SEQUENCE</scope>
    <source>
        <strain evidence="5">KCTC 42187</strain>
    </source>
</reference>
<dbReference type="EMBL" id="JACSIT010000098">
    <property type="protein sequence ID" value="MBC6994376.1"/>
    <property type="molecule type" value="Genomic_DNA"/>
</dbReference>
<sequence length="514" mass="57180">MMIQSTVGIDDLSVYIPQIYLPIEDLARARGLEYAKLNKGLGLQEMAVTDTCEDAATMAANAVLDLIHKNDLDPNDIGRIYLGTESALDGAKPTATYVLDMLQEHFCEVYGPNCFLHCDVVDLTFACIGGIDALQNCLEWAAAKPGRIGIVVASDEAKYEMNSSGEYTQGAGAVAALVKQNPRLLQVDPDFGVATRPAYDFFKPHRRVTKREILQEVLNLLPDTSSEAVDLDALEAKLSEGLDVLGILDCNEQHLLLHKVTPVFDGPYSNQAYQARIREALVDYRKRTGQREGELLNDYQYLVFHLPYAFQARRMFSEIFMEELKANGDWVAFILRNELEVPCADDYNDREAYITQCAEFLRSVTKSPDYQAFVDRYIAPGEWASARVGNLYAGSIFLSLMSTLEAALEDPTDAAGKSICFFAYGSGSKSKVFGATIQPTWREVAEGFGLAHRLDYRTAIDYATYEQLHRGSLTRNVATNDEGGFFLADVHEERNETEGVRHYGYGARTAFTTV</sequence>
<dbReference type="GO" id="GO:0006084">
    <property type="term" value="P:acetyl-CoA metabolic process"/>
    <property type="evidence" value="ECO:0007669"/>
    <property type="project" value="InterPro"/>
</dbReference>
<protein>
    <submittedName>
        <fullName evidence="5">Hydroxymethylglutaryl-CoA synthase family protein</fullName>
    </submittedName>
</protein>
<evidence type="ECO:0000256" key="2">
    <source>
        <dbReference type="ARBA" id="ARBA00022679"/>
    </source>
</evidence>
<dbReference type="SUPFAM" id="SSF53901">
    <property type="entry name" value="Thiolase-like"/>
    <property type="match status" value="2"/>
</dbReference>
<keyword evidence="6" id="KW-1185">Reference proteome</keyword>
<keyword evidence="2" id="KW-0808">Transferase</keyword>
<dbReference type="PANTHER" id="PTHR43323">
    <property type="entry name" value="3-HYDROXY-3-METHYLGLUTARYL COENZYME A SYNTHASE"/>
    <property type="match status" value="1"/>
</dbReference>
<comment type="caution">
    <text evidence="5">The sequence shown here is derived from an EMBL/GenBank/DDBJ whole genome shotgun (WGS) entry which is preliminary data.</text>
</comment>
<dbReference type="GO" id="GO:0004421">
    <property type="term" value="F:hydroxymethylglutaryl-CoA synthase activity"/>
    <property type="evidence" value="ECO:0007669"/>
    <property type="project" value="InterPro"/>
</dbReference>
<dbReference type="Pfam" id="PF01154">
    <property type="entry name" value="HMG_CoA_synt_N"/>
    <property type="match status" value="1"/>
</dbReference>
<comment type="similarity">
    <text evidence="1">Belongs to the thiolase-like superfamily. HMG-CoA synthase family.</text>
</comment>
<organism evidence="5 6">
    <name type="scientific">Neolewinella lacunae</name>
    <dbReference type="NCBI Taxonomy" id="1517758"/>
    <lineage>
        <taxon>Bacteria</taxon>
        <taxon>Pseudomonadati</taxon>
        <taxon>Bacteroidota</taxon>
        <taxon>Saprospiria</taxon>
        <taxon>Saprospirales</taxon>
        <taxon>Lewinellaceae</taxon>
        <taxon>Neolewinella</taxon>
    </lineage>
</organism>
<evidence type="ECO:0000313" key="6">
    <source>
        <dbReference type="Proteomes" id="UP000650081"/>
    </source>
</evidence>
<dbReference type="Pfam" id="PF08540">
    <property type="entry name" value="HMG_CoA_synt_C"/>
    <property type="match status" value="1"/>
</dbReference>